<dbReference type="Proteomes" id="UP000198228">
    <property type="component" value="Chromosome I"/>
</dbReference>
<accession>A0A1C4XUU0</accession>
<feature type="compositionally biased region" description="Low complexity" evidence="1">
    <location>
        <begin position="91"/>
        <end position="102"/>
    </location>
</feature>
<name>A0A1C4XUU0_9ACTN</name>
<dbReference type="Pfam" id="PF12277">
    <property type="entry name" value="DUF3618"/>
    <property type="match status" value="1"/>
</dbReference>
<evidence type="ECO:0000313" key="2">
    <source>
        <dbReference type="EMBL" id="SCF12235.1"/>
    </source>
</evidence>
<organism evidence="2 3">
    <name type="scientific">Micromonospora purpureochromogenes</name>
    <dbReference type="NCBI Taxonomy" id="47872"/>
    <lineage>
        <taxon>Bacteria</taxon>
        <taxon>Bacillati</taxon>
        <taxon>Actinomycetota</taxon>
        <taxon>Actinomycetes</taxon>
        <taxon>Micromonosporales</taxon>
        <taxon>Micromonosporaceae</taxon>
        <taxon>Micromonospora</taxon>
    </lineage>
</organism>
<reference evidence="2 3" key="1">
    <citation type="submission" date="2016-06" db="EMBL/GenBank/DDBJ databases">
        <authorList>
            <person name="Kjaerup R.B."/>
            <person name="Dalgaard T.S."/>
            <person name="Juul-Madsen H.R."/>
        </authorList>
    </citation>
    <scope>NUCLEOTIDE SEQUENCE [LARGE SCALE GENOMIC DNA]</scope>
    <source>
        <strain evidence="2 3">DSM 43821</strain>
    </source>
</reference>
<dbReference type="AlphaFoldDB" id="A0A1C4XUU0"/>
<protein>
    <recommendedName>
        <fullName evidence="4">DUF3618 domain-containing protein</fullName>
    </recommendedName>
</protein>
<dbReference type="RefSeq" id="WP_088961553.1">
    <property type="nucleotide sequence ID" value="NZ_LT607410.1"/>
</dbReference>
<evidence type="ECO:0000313" key="3">
    <source>
        <dbReference type="Proteomes" id="UP000198228"/>
    </source>
</evidence>
<evidence type="ECO:0008006" key="4">
    <source>
        <dbReference type="Google" id="ProtNLM"/>
    </source>
</evidence>
<proteinExistence type="predicted"/>
<sequence>MSTDPDRIRYDIEAARAELSSDVDALTDRVNPRRIAAAPVNRARGRLSRMVDAIMGNARHARDVASQQASGVTQRASATTNRLSDTTQHLTGTAQHGAATAGERARGLTHASRERAEGNPLAAGLIAFGVGALASSLLRPSHKERELAERVKHQAMEHSDQLKQQASGMMHGVQDNLREPVHQATEQVRSTAAQGVASVRDTGVGEAQHIREDAREAPRRW</sequence>
<gene>
    <name evidence="2" type="ORF">GA0074696_2861</name>
</gene>
<evidence type="ECO:0000256" key="1">
    <source>
        <dbReference type="SAM" id="MobiDB-lite"/>
    </source>
</evidence>
<feature type="compositionally biased region" description="Basic and acidic residues" evidence="1">
    <location>
        <begin position="103"/>
        <end position="114"/>
    </location>
</feature>
<dbReference type="InterPro" id="IPR022062">
    <property type="entry name" value="DUF3618"/>
</dbReference>
<feature type="region of interest" description="Disordered" evidence="1">
    <location>
        <begin position="62"/>
        <end position="114"/>
    </location>
</feature>
<feature type="compositionally biased region" description="Polar residues" evidence="1">
    <location>
        <begin position="65"/>
        <end position="90"/>
    </location>
</feature>
<dbReference type="EMBL" id="LT607410">
    <property type="protein sequence ID" value="SCF12235.1"/>
    <property type="molecule type" value="Genomic_DNA"/>
</dbReference>